<keyword evidence="4" id="KW-1185">Reference proteome</keyword>
<proteinExistence type="predicted"/>
<feature type="region of interest" description="Disordered" evidence="1">
    <location>
        <begin position="623"/>
        <end position="760"/>
    </location>
</feature>
<feature type="compositionally biased region" description="Pro residues" evidence="1">
    <location>
        <begin position="378"/>
        <end position="397"/>
    </location>
</feature>
<dbReference type="PANTHER" id="PTHR13526">
    <property type="entry name" value="TRANSCRIPTION FACTOR SPT20 HOMOLOG"/>
    <property type="match status" value="1"/>
</dbReference>
<dbReference type="GO" id="GO:0003712">
    <property type="term" value="F:transcription coregulator activity"/>
    <property type="evidence" value="ECO:0007669"/>
    <property type="project" value="InterPro"/>
</dbReference>
<feature type="compositionally biased region" description="Low complexity" evidence="1">
    <location>
        <begin position="525"/>
        <end position="565"/>
    </location>
</feature>
<feature type="compositionally biased region" description="Basic residues" evidence="1">
    <location>
        <begin position="715"/>
        <end position="725"/>
    </location>
</feature>
<feature type="compositionally biased region" description="Pro residues" evidence="1">
    <location>
        <begin position="257"/>
        <end position="271"/>
    </location>
</feature>
<dbReference type="AlphaFoldDB" id="A0A4Y9XZE2"/>
<dbReference type="OrthoDB" id="1932706at2759"/>
<dbReference type="Proteomes" id="UP000298327">
    <property type="component" value="Unassembled WGS sequence"/>
</dbReference>
<dbReference type="GO" id="GO:0000124">
    <property type="term" value="C:SAGA complex"/>
    <property type="evidence" value="ECO:0007669"/>
    <property type="project" value="InterPro"/>
</dbReference>
<dbReference type="EMBL" id="SEOQ01000981">
    <property type="protein sequence ID" value="TFY54843.1"/>
    <property type="molecule type" value="Genomic_DNA"/>
</dbReference>
<evidence type="ECO:0000256" key="1">
    <source>
        <dbReference type="SAM" id="MobiDB-lite"/>
    </source>
</evidence>
<protein>
    <recommendedName>
        <fullName evidence="2">Spt20-like SEP domain-containing protein</fullName>
    </recommendedName>
</protein>
<dbReference type="InterPro" id="IPR046468">
    <property type="entry name" value="Spt20-like_SEP"/>
</dbReference>
<feature type="compositionally biased region" description="Low complexity" evidence="1">
    <location>
        <begin position="304"/>
        <end position="328"/>
    </location>
</feature>
<evidence type="ECO:0000259" key="2">
    <source>
        <dbReference type="Pfam" id="PF12090"/>
    </source>
</evidence>
<dbReference type="PRINTS" id="PR01217">
    <property type="entry name" value="PRICHEXTENSN"/>
</dbReference>
<name>A0A4Y9XZE2_9AGAM</name>
<feature type="region of interest" description="Disordered" evidence="1">
    <location>
        <begin position="255"/>
        <end position="415"/>
    </location>
</feature>
<dbReference type="GO" id="GO:0006357">
    <property type="term" value="P:regulation of transcription by RNA polymerase II"/>
    <property type="evidence" value="ECO:0007669"/>
    <property type="project" value="TreeGrafter"/>
</dbReference>
<evidence type="ECO:0000313" key="4">
    <source>
        <dbReference type="Proteomes" id="UP000298327"/>
    </source>
</evidence>
<dbReference type="Pfam" id="PF12090">
    <property type="entry name" value="Spt20_SEP"/>
    <property type="match status" value="1"/>
</dbReference>
<gene>
    <name evidence="3" type="ORF">EVG20_g9544</name>
</gene>
<feature type="domain" description="Spt20-like SEP" evidence="2">
    <location>
        <begin position="18"/>
        <end position="161"/>
    </location>
</feature>
<dbReference type="PANTHER" id="PTHR13526:SF8">
    <property type="entry name" value="TRANSCRIPTION FACTOR SPT20 HOMOLOG"/>
    <property type="match status" value="1"/>
</dbReference>
<feature type="compositionally biased region" description="Low complexity" evidence="1">
    <location>
        <begin position="398"/>
        <end position="408"/>
    </location>
</feature>
<reference evidence="3 4" key="1">
    <citation type="submission" date="2019-02" db="EMBL/GenBank/DDBJ databases">
        <title>Genome sequencing of the rare red list fungi Dentipellis fragilis.</title>
        <authorList>
            <person name="Buettner E."/>
            <person name="Kellner H."/>
        </authorList>
    </citation>
    <scope>NUCLEOTIDE SEQUENCE [LARGE SCALE GENOMIC DNA]</scope>
    <source>
        <strain evidence="3 4">DSM 105465</strain>
    </source>
</reference>
<feature type="compositionally biased region" description="Low complexity" evidence="1">
    <location>
        <begin position="480"/>
        <end position="489"/>
    </location>
</feature>
<accession>A0A4Y9XZE2</accession>
<feature type="compositionally biased region" description="Polar residues" evidence="1">
    <location>
        <begin position="329"/>
        <end position="339"/>
    </location>
</feature>
<feature type="compositionally biased region" description="Low complexity" evidence="1">
    <location>
        <begin position="747"/>
        <end position="760"/>
    </location>
</feature>
<feature type="region of interest" description="Disordered" evidence="1">
    <location>
        <begin position="480"/>
        <end position="568"/>
    </location>
</feature>
<dbReference type="InterPro" id="IPR021950">
    <property type="entry name" value="Spt20"/>
</dbReference>
<feature type="region of interest" description="Disordered" evidence="1">
    <location>
        <begin position="168"/>
        <end position="192"/>
    </location>
</feature>
<feature type="compositionally biased region" description="Low complexity" evidence="1">
    <location>
        <begin position="623"/>
        <end position="678"/>
    </location>
</feature>
<organism evidence="3 4">
    <name type="scientific">Dentipellis fragilis</name>
    <dbReference type="NCBI Taxonomy" id="205917"/>
    <lineage>
        <taxon>Eukaryota</taxon>
        <taxon>Fungi</taxon>
        <taxon>Dikarya</taxon>
        <taxon>Basidiomycota</taxon>
        <taxon>Agaricomycotina</taxon>
        <taxon>Agaricomycetes</taxon>
        <taxon>Russulales</taxon>
        <taxon>Hericiaceae</taxon>
        <taxon>Dentipellis</taxon>
    </lineage>
</organism>
<comment type="caution">
    <text evidence="3">The sequence shown here is derived from an EMBL/GenBank/DDBJ whole genome shotgun (WGS) entry which is preliminary data.</text>
</comment>
<evidence type="ECO:0000313" key="3">
    <source>
        <dbReference type="EMBL" id="TFY54843.1"/>
    </source>
</evidence>
<dbReference type="STRING" id="205917.A0A4Y9XZE2"/>
<sequence length="771" mass="82673">MAYNLSRQNAELLKKHTDSPPSLSVQLHPDHWTLNSGSKFLYNSPAAALLDDIRAQRIPVDLLELFDAAKVPFYEGTHTSEGSNTQSKRSAVNDNTPAKITRVVLRPNGESFWADLCLLNQKTGKKWTDQEALEVEARILVATAPPLCLDPDPRLGRMANKMLRVSAPRTPEPLRPKKRKAAAMDQPETDEESIARRAKLFQFMNPQRNRSATPTYRLLDTITKMRSLPAHESSAVQPAVPPNSQAQFQHLQQIAPQPQPPPQPTPVPPPRHTATPVAPIAPMSTAPKGRTSKKKGEGQTPSNATEGTVGTPTPAPTPVASTPISATPQLPTQQLRHTLQPSPHPPSQSPHPTSVYASSPADISRPTPSPAQHHHPPSQSPHPPITQPTQPQHPPQPLQAHPQYQPHAGQPYPANMSQQTYNTLAQAAAYAQKNKLPQKTGAQQGTLAPTNVQMQQQFLAMQYQRQQAIAAQQRLAQSQGQTGQAQSTTRSPMVQNQQAAAAAAASGSPMVQNQPIAVRSPMPNAQQQQQQQAQAQQQQQQAQARQQAQQGQQPGQQQQQQQQQQHPGLAHAGMNFAALTPQQQQQYAMHFRAAIQQGQAGAQNPMHPHHLAILQAQAHAHAQAQAQAQAQNQAQVQAGAQQASASPAPNQQQQQQQQQRRQGALPRAGHAAGAAGARTGPGPGPGASSGARAEPSAPVGELPAGVQLPADGHESRRRRRRRGHAHSAGLRVADACGVRPGHADECSASGAGTWAGSGSDAWGRCVAAYAG</sequence>
<feature type="compositionally biased region" description="Low complexity" evidence="1">
    <location>
        <begin position="688"/>
        <end position="698"/>
    </location>
</feature>